<dbReference type="Pfam" id="PF13305">
    <property type="entry name" value="TetR_C_33"/>
    <property type="match status" value="1"/>
</dbReference>
<dbReference type="Pfam" id="PF00440">
    <property type="entry name" value="TetR_N"/>
    <property type="match status" value="1"/>
</dbReference>
<dbReference type="InterPro" id="IPR036271">
    <property type="entry name" value="Tet_transcr_reg_TetR-rel_C_sf"/>
</dbReference>
<gene>
    <name evidence="6" type="ORF">HLB09_00560</name>
</gene>
<dbReference type="RefSeq" id="WP_171201463.1">
    <property type="nucleotide sequence ID" value="NZ_BAAANP010000011.1"/>
</dbReference>
<feature type="domain" description="HTH tetR-type" evidence="5">
    <location>
        <begin position="11"/>
        <end position="71"/>
    </location>
</feature>
<dbReference type="InterPro" id="IPR009057">
    <property type="entry name" value="Homeodomain-like_sf"/>
</dbReference>
<keyword evidence="1" id="KW-0805">Transcription regulation</keyword>
<dbReference type="Proteomes" id="UP000555552">
    <property type="component" value="Unassembled WGS sequence"/>
</dbReference>
<evidence type="ECO:0000313" key="7">
    <source>
        <dbReference type="Proteomes" id="UP000555552"/>
    </source>
</evidence>
<dbReference type="AlphaFoldDB" id="A0A849BVL1"/>
<evidence type="ECO:0000256" key="2">
    <source>
        <dbReference type="ARBA" id="ARBA00023125"/>
    </source>
</evidence>
<keyword evidence="7" id="KW-1185">Reference proteome</keyword>
<keyword evidence="3" id="KW-0804">Transcription</keyword>
<dbReference type="SUPFAM" id="SSF46689">
    <property type="entry name" value="Homeodomain-like"/>
    <property type="match status" value="1"/>
</dbReference>
<dbReference type="PROSITE" id="PS50977">
    <property type="entry name" value="HTH_TETR_2"/>
    <property type="match status" value="1"/>
</dbReference>
<dbReference type="PANTHER" id="PTHR30055:SF243">
    <property type="entry name" value="HTH-TYPE TRANSCRIPTIONAL REGULATOR RV1816"/>
    <property type="match status" value="1"/>
</dbReference>
<dbReference type="InterPro" id="IPR025996">
    <property type="entry name" value="MT1864/Rv1816-like_C"/>
</dbReference>
<sequence>MVQTARERAREALTADIVETARGQLAEVGAAALSLRAVARELGLASSAVYRYVPSRDDLLTRLLVAGYASLGAAAEDADDPGLAPRGRWVAVSRGVRAWALAHPHEWALLYGSPVPGYAAPQDTVVAAMRSAGVFGRVLGDAARSGGLVGRTPDADRTPLVGPDVGPVLGGEHPALDDDVRARAVLAWSSTLGLVSAELFGHLVGVTTDQDAFFTEQVGRLADLVGLMG</sequence>
<name>A0A849BVL1_9ACTN</name>
<dbReference type="InterPro" id="IPR001647">
    <property type="entry name" value="HTH_TetR"/>
</dbReference>
<feature type="DNA-binding region" description="H-T-H motif" evidence="4">
    <location>
        <begin position="34"/>
        <end position="53"/>
    </location>
</feature>
<evidence type="ECO:0000256" key="3">
    <source>
        <dbReference type="ARBA" id="ARBA00023163"/>
    </source>
</evidence>
<evidence type="ECO:0000313" key="6">
    <source>
        <dbReference type="EMBL" id="NNH21598.1"/>
    </source>
</evidence>
<dbReference type="InterPro" id="IPR050109">
    <property type="entry name" value="HTH-type_TetR-like_transc_reg"/>
</dbReference>
<dbReference type="Gene3D" id="1.10.357.10">
    <property type="entry name" value="Tetracycline Repressor, domain 2"/>
    <property type="match status" value="1"/>
</dbReference>
<dbReference type="SUPFAM" id="SSF48498">
    <property type="entry name" value="Tetracyclin repressor-like, C-terminal domain"/>
    <property type="match status" value="1"/>
</dbReference>
<evidence type="ECO:0000256" key="1">
    <source>
        <dbReference type="ARBA" id="ARBA00023015"/>
    </source>
</evidence>
<keyword evidence="2 4" id="KW-0238">DNA-binding</keyword>
<organism evidence="6 7">
    <name type="scientific">Pseudokineococcus marinus</name>
    <dbReference type="NCBI Taxonomy" id="351215"/>
    <lineage>
        <taxon>Bacteria</taxon>
        <taxon>Bacillati</taxon>
        <taxon>Actinomycetota</taxon>
        <taxon>Actinomycetes</taxon>
        <taxon>Kineosporiales</taxon>
        <taxon>Kineosporiaceae</taxon>
        <taxon>Pseudokineococcus</taxon>
    </lineage>
</organism>
<comment type="caution">
    <text evidence="6">The sequence shown here is derived from an EMBL/GenBank/DDBJ whole genome shotgun (WGS) entry which is preliminary data.</text>
</comment>
<accession>A0A849BVL1</accession>
<dbReference type="GO" id="GO:0000976">
    <property type="term" value="F:transcription cis-regulatory region binding"/>
    <property type="evidence" value="ECO:0007669"/>
    <property type="project" value="TreeGrafter"/>
</dbReference>
<reference evidence="6 7" key="1">
    <citation type="submission" date="2020-05" db="EMBL/GenBank/DDBJ databases">
        <title>MicrobeNet Type strains.</title>
        <authorList>
            <person name="Nicholson A.C."/>
        </authorList>
    </citation>
    <scope>NUCLEOTIDE SEQUENCE [LARGE SCALE GENOMIC DNA]</scope>
    <source>
        <strain evidence="6 7">JCM 14547</strain>
    </source>
</reference>
<dbReference type="EMBL" id="JABEMA010000003">
    <property type="protein sequence ID" value="NNH21598.1"/>
    <property type="molecule type" value="Genomic_DNA"/>
</dbReference>
<evidence type="ECO:0000259" key="5">
    <source>
        <dbReference type="PROSITE" id="PS50977"/>
    </source>
</evidence>
<evidence type="ECO:0000256" key="4">
    <source>
        <dbReference type="PROSITE-ProRule" id="PRU00335"/>
    </source>
</evidence>
<dbReference type="GO" id="GO:0003700">
    <property type="term" value="F:DNA-binding transcription factor activity"/>
    <property type="evidence" value="ECO:0007669"/>
    <property type="project" value="TreeGrafter"/>
</dbReference>
<dbReference type="PANTHER" id="PTHR30055">
    <property type="entry name" value="HTH-TYPE TRANSCRIPTIONAL REGULATOR RUTR"/>
    <property type="match status" value="1"/>
</dbReference>
<proteinExistence type="predicted"/>
<protein>
    <submittedName>
        <fullName evidence="6">TetR/AcrR family transcriptional regulator</fullName>
    </submittedName>
</protein>